<organism evidence="1 2">
    <name type="scientific">Ralstonia pickettii OR214</name>
    <dbReference type="NCBI Taxonomy" id="1264675"/>
    <lineage>
        <taxon>Bacteria</taxon>
        <taxon>Pseudomonadati</taxon>
        <taxon>Pseudomonadota</taxon>
        <taxon>Betaproteobacteria</taxon>
        <taxon>Burkholderiales</taxon>
        <taxon>Burkholderiaceae</taxon>
        <taxon>Ralstonia</taxon>
    </lineage>
</organism>
<proteinExistence type="predicted"/>
<reference evidence="1 2" key="1">
    <citation type="journal article" date="2013" name="Genome Announc.">
        <title>Draft Genome Sequence for Ralstonia sp. Strain OR214, a Bacterium with Potential for Bioremediation.</title>
        <authorList>
            <person name="Utturkar S.M."/>
            <person name="Bollmann A."/>
            <person name="Brzoska R.M."/>
            <person name="Klingeman D.M."/>
            <person name="Epstein S.E."/>
            <person name="Palumbo A.V."/>
            <person name="Brown S.D."/>
        </authorList>
    </citation>
    <scope>NUCLEOTIDE SEQUENCE [LARGE SCALE GENOMIC DNA]</scope>
    <source>
        <strain evidence="1 2">OR214</strain>
    </source>
</reference>
<evidence type="ECO:0000313" key="1">
    <source>
        <dbReference type="EMBL" id="ENZ76025.1"/>
    </source>
</evidence>
<dbReference type="Proteomes" id="UP000013280">
    <property type="component" value="Unassembled WGS sequence"/>
</dbReference>
<name>R0CHF8_RALPI</name>
<dbReference type="PATRIC" id="fig|1264675.3.peg.3796"/>
<evidence type="ECO:0000313" key="2">
    <source>
        <dbReference type="Proteomes" id="UP000013280"/>
    </source>
</evidence>
<protein>
    <submittedName>
        <fullName evidence="1">Uncharacterized protein</fullName>
    </submittedName>
</protein>
<accession>R0CHF8</accession>
<dbReference type="EMBL" id="APMQ01000012">
    <property type="protein sequence ID" value="ENZ76025.1"/>
    <property type="molecule type" value="Genomic_DNA"/>
</dbReference>
<gene>
    <name evidence="1" type="ORF">OR214_03859</name>
</gene>
<comment type="caution">
    <text evidence="1">The sequence shown here is derived from an EMBL/GenBank/DDBJ whole genome shotgun (WGS) entry which is preliminary data.</text>
</comment>
<dbReference type="AlphaFoldDB" id="R0CHF8"/>
<sequence>MESSGTDSKLTRQEMDFFAAYCHDSYADFTPLDKPGVGIMFRNAP</sequence>